<feature type="compositionally biased region" description="Acidic residues" evidence="2">
    <location>
        <begin position="88"/>
        <end position="98"/>
    </location>
</feature>
<feature type="compositionally biased region" description="Basic and acidic residues" evidence="2">
    <location>
        <begin position="3498"/>
        <end position="3507"/>
    </location>
</feature>
<evidence type="ECO:0000256" key="1">
    <source>
        <dbReference type="SAM" id="Coils"/>
    </source>
</evidence>
<feature type="compositionally biased region" description="Basic and acidic residues" evidence="2">
    <location>
        <begin position="135"/>
        <end position="189"/>
    </location>
</feature>
<feature type="compositionally biased region" description="Low complexity" evidence="2">
    <location>
        <begin position="2679"/>
        <end position="2692"/>
    </location>
</feature>
<feature type="region of interest" description="Disordered" evidence="2">
    <location>
        <begin position="1438"/>
        <end position="1480"/>
    </location>
</feature>
<feature type="compositionally biased region" description="Basic and acidic residues" evidence="2">
    <location>
        <begin position="2201"/>
        <end position="2228"/>
    </location>
</feature>
<feature type="region of interest" description="Disordered" evidence="2">
    <location>
        <begin position="888"/>
        <end position="907"/>
    </location>
</feature>
<feature type="region of interest" description="Disordered" evidence="2">
    <location>
        <begin position="3001"/>
        <end position="3366"/>
    </location>
</feature>
<feature type="compositionally biased region" description="Polar residues" evidence="2">
    <location>
        <begin position="2739"/>
        <end position="2749"/>
    </location>
</feature>
<feature type="compositionally biased region" description="Basic and acidic residues" evidence="2">
    <location>
        <begin position="1176"/>
        <end position="1408"/>
    </location>
</feature>
<feature type="compositionally biased region" description="Basic residues" evidence="2">
    <location>
        <begin position="692"/>
        <end position="708"/>
    </location>
</feature>
<feature type="compositionally biased region" description="Basic and acidic residues" evidence="2">
    <location>
        <begin position="5099"/>
        <end position="5109"/>
    </location>
</feature>
<feature type="compositionally biased region" description="Acidic residues" evidence="2">
    <location>
        <begin position="961"/>
        <end position="972"/>
    </location>
</feature>
<feature type="compositionally biased region" description="Basic and acidic residues" evidence="2">
    <location>
        <begin position="1658"/>
        <end position="1681"/>
    </location>
</feature>
<feature type="compositionally biased region" description="Basic and acidic residues" evidence="2">
    <location>
        <begin position="2416"/>
        <end position="2441"/>
    </location>
</feature>
<feature type="compositionally biased region" description="Basic residues" evidence="2">
    <location>
        <begin position="4385"/>
        <end position="4396"/>
    </location>
</feature>
<feature type="compositionally biased region" description="Basic residues" evidence="2">
    <location>
        <begin position="3646"/>
        <end position="3655"/>
    </location>
</feature>
<feature type="compositionally biased region" description="Basic and acidic residues" evidence="2">
    <location>
        <begin position="1937"/>
        <end position="1975"/>
    </location>
</feature>
<feature type="region of interest" description="Disordered" evidence="2">
    <location>
        <begin position="4954"/>
        <end position="5183"/>
    </location>
</feature>
<feature type="compositionally biased region" description="Basic residues" evidence="2">
    <location>
        <begin position="3725"/>
        <end position="3735"/>
    </location>
</feature>
<feature type="region of interest" description="Disordered" evidence="2">
    <location>
        <begin position="1"/>
        <end position="210"/>
    </location>
</feature>
<feature type="region of interest" description="Disordered" evidence="2">
    <location>
        <begin position="5228"/>
        <end position="5292"/>
    </location>
</feature>
<feature type="compositionally biased region" description="Basic residues" evidence="2">
    <location>
        <begin position="3814"/>
        <end position="3824"/>
    </location>
</feature>
<feature type="compositionally biased region" description="Basic and acidic residues" evidence="2">
    <location>
        <begin position="2607"/>
        <end position="2616"/>
    </location>
</feature>
<feature type="region of interest" description="Disordered" evidence="2">
    <location>
        <begin position="272"/>
        <end position="467"/>
    </location>
</feature>
<accession>A0AAQ3M320</accession>
<feature type="compositionally biased region" description="Basic and acidic residues" evidence="2">
    <location>
        <begin position="2020"/>
        <end position="2037"/>
    </location>
</feature>
<feature type="compositionally biased region" description="Polar residues" evidence="2">
    <location>
        <begin position="319"/>
        <end position="357"/>
    </location>
</feature>
<feature type="compositionally biased region" description="Polar residues" evidence="2">
    <location>
        <begin position="3601"/>
        <end position="3614"/>
    </location>
</feature>
<feature type="compositionally biased region" description="Basic and acidic residues" evidence="2">
    <location>
        <begin position="3180"/>
        <end position="3197"/>
    </location>
</feature>
<feature type="compositionally biased region" description="Basic and acidic residues" evidence="2">
    <location>
        <begin position="4782"/>
        <end position="4800"/>
    </location>
</feature>
<gene>
    <name evidence="3" type="ORF">R9X50_00317400</name>
</gene>
<feature type="compositionally biased region" description="Basic and acidic residues" evidence="2">
    <location>
        <begin position="2273"/>
        <end position="2286"/>
    </location>
</feature>
<feature type="compositionally biased region" description="Basic and acidic residues" evidence="2">
    <location>
        <begin position="4881"/>
        <end position="4903"/>
    </location>
</feature>
<feature type="compositionally biased region" description="Basic residues" evidence="2">
    <location>
        <begin position="5156"/>
        <end position="5167"/>
    </location>
</feature>
<feature type="compositionally biased region" description="Basic and acidic residues" evidence="2">
    <location>
        <begin position="2393"/>
        <end position="2407"/>
    </location>
</feature>
<feature type="compositionally biased region" description="Polar residues" evidence="2">
    <location>
        <begin position="5111"/>
        <end position="5134"/>
    </location>
</feature>
<feature type="compositionally biased region" description="Basic and acidic residues" evidence="2">
    <location>
        <begin position="2070"/>
        <end position="2082"/>
    </location>
</feature>
<feature type="compositionally biased region" description="Basic residues" evidence="2">
    <location>
        <begin position="2263"/>
        <end position="2272"/>
    </location>
</feature>
<feature type="compositionally biased region" description="Polar residues" evidence="2">
    <location>
        <begin position="2885"/>
        <end position="2895"/>
    </location>
</feature>
<feature type="region of interest" description="Disordered" evidence="2">
    <location>
        <begin position="674"/>
        <end position="750"/>
    </location>
</feature>
<feature type="compositionally biased region" description="Basic and acidic residues" evidence="2">
    <location>
        <begin position="3307"/>
        <end position="3318"/>
    </location>
</feature>
<feature type="compositionally biased region" description="Basic and acidic residues" evidence="2">
    <location>
        <begin position="1064"/>
        <end position="1074"/>
    </location>
</feature>
<feature type="compositionally biased region" description="Basic and acidic residues" evidence="2">
    <location>
        <begin position="1846"/>
        <end position="1859"/>
    </location>
</feature>
<feature type="compositionally biased region" description="Basic and acidic residues" evidence="2">
    <location>
        <begin position="2628"/>
        <end position="2645"/>
    </location>
</feature>
<feature type="compositionally biased region" description="Low complexity" evidence="2">
    <location>
        <begin position="5625"/>
        <end position="5641"/>
    </location>
</feature>
<keyword evidence="1" id="KW-0175">Coiled coil</keyword>
<feature type="coiled-coil region" evidence="1">
    <location>
        <begin position="5835"/>
        <end position="5862"/>
    </location>
</feature>
<feature type="compositionally biased region" description="Basic and acidic residues" evidence="2">
    <location>
        <begin position="99"/>
        <end position="126"/>
    </location>
</feature>
<feature type="compositionally biased region" description="Basic residues" evidence="2">
    <location>
        <begin position="4823"/>
        <end position="4835"/>
    </location>
</feature>
<feature type="compositionally biased region" description="Polar residues" evidence="2">
    <location>
        <begin position="5575"/>
        <end position="5588"/>
    </location>
</feature>
<feature type="compositionally biased region" description="Basic and acidic residues" evidence="2">
    <location>
        <begin position="3791"/>
        <end position="3801"/>
    </location>
</feature>
<feature type="region of interest" description="Disordered" evidence="2">
    <location>
        <begin position="235"/>
        <end position="255"/>
    </location>
</feature>
<feature type="compositionally biased region" description="Basic residues" evidence="2">
    <location>
        <begin position="3234"/>
        <end position="3244"/>
    </location>
</feature>
<feature type="compositionally biased region" description="Basic residues" evidence="2">
    <location>
        <begin position="3130"/>
        <end position="3141"/>
    </location>
</feature>
<feature type="compositionally biased region" description="Basic and acidic residues" evidence="2">
    <location>
        <begin position="2134"/>
        <end position="2143"/>
    </location>
</feature>
<feature type="compositionally biased region" description="Acidic residues" evidence="2">
    <location>
        <begin position="4472"/>
        <end position="4484"/>
    </location>
</feature>
<feature type="compositionally biased region" description="Basic residues" evidence="2">
    <location>
        <begin position="3335"/>
        <end position="3346"/>
    </location>
</feature>
<dbReference type="Proteomes" id="UP001303373">
    <property type="component" value="Chromosome 4"/>
</dbReference>
<feature type="compositionally biased region" description="Low complexity" evidence="2">
    <location>
        <begin position="2946"/>
        <end position="2957"/>
    </location>
</feature>
<feature type="compositionally biased region" description="Basic and acidic residues" evidence="2">
    <location>
        <begin position="2523"/>
        <end position="2536"/>
    </location>
</feature>
<feature type="compositionally biased region" description="Basic and acidic residues" evidence="2">
    <location>
        <begin position="714"/>
        <end position="730"/>
    </location>
</feature>
<dbReference type="EMBL" id="CP138583">
    <property type="protein sequence ID" value="WPH00348.1"/>
    <property type="molecule type" value="Genomic_DNA"/>
</dbReference>
<feature type="compositionally biased region" description="Basic and acidic residues" evidence="2">
    <location>
        <begin position="4259"/>
        <end position="4270"/>
    </location>
</feature>
<feature type="compositionally biased region" description="Basic residues" evidence="2">
    <location>
        <begin position="4678"/>
        <end position="4690"/>
    </location>
</feature>
<feature type="compositionally biased region" description="Basic and acidic residues" evidence="2">
    <location>
        <begin position="4538"/>
        <end position="4547"/>
    </location>
</feature>
<feature type="compositionally biased region" description="Low complexity" evidence="2">
    <location>
        <begin position="523"/>
        <end position="532"/>
    </location>
</feature>
<dbReference type="InterPro" id="IPR053268">
    <property type="entry name" value="Woronin_anchor"/>
</dbReference>
<feature type="compositionally biased region" description="Basic residues" evidence="2">
    <location>
        <begin position="771"/>
        <end position="789"/>
    </location>
</feature>
<feature type="region of interest" description="Disordered" evidence="2">
    <location>
        <begin position="1731"/>
        <end position="2228"/>
    </location>
</feature>
<evidence type="ECO:0000256" key="2">
    <source>
        <dbReference type="SAM" id="MobiDB-lite"/>
    </source>
</evidence>
<feature type="compositionally biased region" description="Basic residues" evidence="2">
    <location>
        <begin position="4988"/>
        <end position="4997"/>
    </location>
</feature>
<feature type="compositionally biased region" description="Polar residues" evidence="2">
    <location>
        <begin position="1979"/>
        <end position="1988"/>
    </location>
</feature>
<keyword evidence="4" id="KW-1185">Reference proteome</keyword>
<feature type="compositionally biased region" description="Basic and acidic residues" evidence="2">
    <location>
        <begin position="3385"/>
        <end position="3400"/>
    </location>
</feature>
<dbReference type="PANTHER" id="PTHR40641">
    <property type="entry name" value="INVOLUCRIN REPEAT PROTEIN (AFU_ORTHOLOGUE AFUA_2G08060)"/>
    <property type="match status" value="1"/>
</dbReference>
<feature type="region of interest" description="Disordered" evidence="2">
    <location>
        <begin position="4659"/>
        <end position="4917"/>
    </location>
</feature>
<feature type="compositionally biased region" description="Basic residues" evidence="2">
    <location>
        <begin position="3037"/>
        <end position="3046"/>
    </location>
</feature>
<evidence type="ECO:0000313" key="3">
    <source>
        <dbReference type="EMBL" id="WPH00348.1"/>
    </source>
</evidence>
<name>A0AAQ3M320_9PEZI</name>
<feature type="compositionally biased region" description="Low complexity" evidence="2">
    <location>
        <begin position="790"/>
        <end position="800"/>
    </location>
</feature>
<feature type="compositionally biased region" description="Basic and acidic residues" evidence="2">
    <location>
        <begin position="3001"/>
        <end position="3018"/>
    </location>
</feature>
<feature type="compositionally biased region" description="Low complexity" evidence="2">
    <location>
        <begin position="5047"/>
        <end position="5056"/>
    </location>
</feature>
<feature type="region of interest" description="Disordered" evidence="2">
    <location>
        <begin position="2247"/>
        <end position="2902"/>
    </location>
</feature>
<feature type="compositionally biased region" description="Basic residues" evidence="2">
    <location>
        <begin position="4457"/>
        <end position="4466"/>
    </location>
</feature>
<feature type="compositionally biased region" description="Basic and acidic residues" evidence="2">
    <location>
        <begin position="5005"/>
        <end position="5021"/>
    </location>
</feature>
<feature type="compositionally biased region" description="Polar residues" evidence="2">
    <location>
        <begin position="5519"/>
        <end position="5536"/>
    </location>
</feature>
<feature type="region of interest" description="Disordered" evidence="2">
    <location>
        <begin position="928"/>
        <end position="1136"/>
    </location>
</feature>
<feature type="region of interest" description="Disordered" evidence="2">
    <location>
        <begin position="4147"/>
        <end position="4274"/>
    </location>
</feature>
<feature type="compositionally biased region" description="Basic residues" evidence="2">
    <location>
        <begin position="4220"/>
        <end position="4229"/>
    </location>
</feature>
<feature type="compositionally biased region" description="Basic and acidic residues" evidence="2">
    <location>
        <begin position="599"/>
        <end position="628"/>
    </location>
</feature>
<feature type="region of interest" description="Disordered" evidence="2">
    <location>
        <begin position="5674"/>
        <end position="5694"/>
    </location>
</feature>
<feature type="compositionally biased region" description="Low complexity" evidence="2">
    <location>
        <begin position="4444"/>
        <end position="4454"/>
    </location>
</feature>
<feature type="compositionally biased region" description="Polar residues" evidence="2">
    <location>
        <begin position="4845"/>
        <end position="4857"/>
    </location>
</feature>
<feature type="compositionally biased region" description="Polar residues" evidence="2">
    <location>
        <begin position="401"/>
        <end position="432"/>
    </location>
</feature>
<feature type="region of interest" description="Disordered" evidence="2">
    <location>
        <begin position="4324"/>
        <end position="4635"/>
    </location>
</feature>
<feature type="compositionally biased region" description="Low complexity" evidence="2">
    <location>
        <begin position="1911"/>
        <end position="1923"/>
    </location>
</feature>
<feature type="region of interest" description="Disordered" evidence="2">
    <location>
        <begin position="5309"/>
        <end position="5651"/>
    </location>
</feature>
<feature type="region of interest" description="Disordered" evidence="2">
    <location>
        <begin position="3450"/>
        <end position="4122"/>
    </location>
</feature>
<feature type="compositionally biased region" description="Basic and acidic residues" evidence="2">
    <location>
        <begin position="2304"/>
        <end position="2313"/>
    </location>
</feature>
<feature type="compositionally biased region" description="Low complexity" evidence="2">
    <location>
        <begin position="3703"/>
        <end position="3713"/>
    </location>
</feature>
<feature type="compositionally biased region" description="Low complexity" evidence="2">
    <location>
        <begin position="2832"/>
        <end position="2847"/>
    </location>
</feature>
<feature type="region of interest" description="Disordered" evidence="2">
    <location>
        <begin position="1591"/>
        <end position="1701"/>
    </location>
</feature>
<feature type="compositionally biased region" description="Basic and acidic residues" evidence="2">
    <location>
        <begin position="5494"/>
        <end position="5505"/>
    </location>
</feature>
<feature type="compositionally biased region" description="Basic and acidic residues" evidence="2">
    <location>
        <begin position="2774"/>
        <end position="2784"/>
    </location>
</feature>
<feature type="compositionally biased region" description="Polar residues" evidence="2">
    <location>
        <begin position="488"/>
        <end position="499"/>
    </location>
</feature>
<feature type="compositionally biased region" description="Low complexity" evidence="2">
    <location>
        <begin position="973"/>
        <end position="983"/>
    </location>
</feature>
<feature type="compositionally biased region" description="Low complexity" evidence="2">
    <location>
        <begin position="294"/>
        <end position="304"/>
    </location>
</feature>
<feature type="compositionally biased region" description="Low complexity" evidence="2">
    <location>
        <begin position="358"/>
        <end position="381"/>
    </location>
</feature>
<feature type="region of interest" description="Disordered" evidence="2">
    <location>
        <begin position="767"/>
        <end position="873"/>
    </location>
</feature>
<feature type="compositionally biased region" description="Basic residues" evidence="2">
    <location>
        <begin position="3571"/>
        <end position="3581"/>
    </location>
</feature>
<feature type="compositionally biased region" description="Basic and acidic residues" evidence="2">
    <location>
        <begin position="4070"/>
        <end position="4086"/>
    </location>
</feature>
<feature type="compositionally biased region" description="Low complexity" evidence="2">
    <location>
        <begin position="2796"/>
        <end position="2811"/>
    </location>
</feature>
<organism evidence="3 4">
    <name type="scientific">Acrodontium crateriforme</name>
    <dbReference type="NCBI Taxonomy" id="150365"/>
    <lineage>
        <taxon>Eukaryota</taxon>
        <taxon>Fungi</taxon>
        <taxon>Dikarya</taxon>
        <taxon>Ascomycota</taxon>
        <taxon>Pezizomycotina</taxon>
        <taxon>Dothideomycetes</taxon>
        <taxon>Dothideomycetidae</taxon>
        <taxon>Mycosphaerellales</taxon>
        <taxon>Teratosphaeriaceae</taxon>
        <taxon>Acrodontium</taxon>
    </lineage>
</organism>
<dbReference type="PANTHER" id="PTHR40641:SF2">
    <property type="entry name" value="INVOLUCRIN REPEAT PROTEIN"/>
    <property type="match status" value="1"/>
</dbReference>
<feature type="compositionally biased region" description="Basic and acidic residues" evidence="2">
    <location>
        <begin position="4343"/>
        <end position="4364"/>
    </location>
</feature>
<feature type="compositionally biased region" description="Polar residues" evidence="2">
    <location>
        <begin position="1041"/>
        <end position="1058"/>
    </location>
</feature>
<feature type="compositionally biased region" description="Basic and acidic residues" evidence="2">
    <location>
        <begin position="389"/>
        <end position="400"/>
    </location>
</feature>
<evidence type="ECO:0008006" key="5">
    <source>
        <dbReference type="Google" id="ProtNLM"/>
    </source>
</evidence>
<feature type="region of interest" description="Disordered" evidence="2">
    <location>
        <begin position="1157"/>
        <end position="1417"/>
    </location>
</feature>
<feature type="region of interest" description="Disordered" evidence="2">
    <location>
        <begin position="3383"/>
        <end position="3427"/>
    </location>
</feature>
<reference evidence="3 4" key="1">
    <citation type="submission" date="2023-11" db="EMBL/GenBank/DDBJ databases">
        <title>An acidophilic fungus is an integral part of prey digestion in a carnivorous sundew plant.</title>
        <authorList>
            <person name="Tsai I.J."/>
        </authorList>
    </citation>
    <scope>NUCLEOTIDE SEQUENCE [LARGE SCALE GENOMIC DNA]</scope>
    <source>
        <strain evidence="3">169a</strain>
    </source>
</reference>
<feature type="compositionally biased region" description="Pro residues" evidence="2">
    <location>
        <begin position="1089"/>
        <end position="1101"/>
    </location>
</feature>
<feature type="compositionally biased region" description="Basic residues" evidence="2">
    <location>
        <begin position="731"/>
        <end position="741"/>
    </location>
</feature>
<evidence type="ECO:0000313" key="4">
    <source>
        <dbReference type="Proteomes" id="UP001303373"/>
    </source>
</evidence>
<feature type="compositionally biased region" description="Basic residues" evidence="2">
    <location>
        <begin position="4759"/>
        <end position="4770"/>
    </location>
</feature>
<feature type="region of interest" description="Disordered" evidence="2">
    <location>
        <begin position="2922"/>
        <end position="2973"/>
    </location>
</feature>
<feature type="compositionally biased region" description="Basic and acidic residues" evidence="2">
    <location>
        <begin position="2561"/>
        <end position="2575"/>
    </location>
</feature>
<feature type="compositionally biased region" description="Basic and acidic residues" evidence="2">
    <location>
        <begin position="5327"/>
        <end position="5349"/>
    </location>
</feature>
<feature type="compositionally biased region" description="Basic residues" evidence="2">
    <location>
        <begin position="4596"/>
        <end position="4609"/>
    </location>
</feature>
<feature type="compositionally biased region" description="Basic residues" evidence="2">
    <location>
        <begin position="3965"/>
        <end position="3975"/>
    </location>
</feature>
<feature type="compositionally biased region" description="Basic residues" evidence="2">
    <location>
        <begin position="5069"/>
        <end position="5079"/>
    </location>
</feature>
<feature type="compositionally biased region" description="Basic residues" evidence="2">
    <location>
        <begin position="4038"/>
        <end position="4048"/>
    </location>
</feature>
<feature type="compositionally biased region" description="Polar residues" evidence="2">
    <location>
        <begin position="3087"/>
        <end position="3104"/>
    </location>
</feature>
<sequence>MWKAAFSGRSERSEAGSVIGGRKKKSRSGAESGLSTSSRKIQDDDEERRRRRSTRGSSVYGDDDNASSYGTKSRGGLTEGAIRALNETNDDDWEDDDDKYARSERKSRHGEGRERRRKSTRSEKTRSRSRSRSRDRKDESKRRVRKENDRSEVDRRDVDRRDVDRRDVDRRDSGRRESEKSRGKARADPDLEENDGTSRALPPMGSFEQFPGQFAAEPVQPYPVMSGALPSAPNNQFYGQPAPTGARPPLVPSRTDSYGHAAEYYIDEGQSVGYQPGMRPHSPNMLVNPDAHLATPTAAPQPAQDTGNGTAADYYGSAPMTTEPESYIPTGSSKPDNRPRPNSGSQSSKPSKNDNQISSFGSSSGTPSKIAAAAISSTAAANGTPSRRRRDDERRDEERISTYQQTTSYSEVTEGRTNTGSRPQQTSNGPTSQYGPPQQPVYYGPDDQAQTQAQGAGKPPPQSNIPLYAAGAAAAGFAAYEMYEHNQHSAQQSNTNSYQADGAYGQTRPPVTSMGPGPGPGPGQQMNGNGNPSYQQQPYHEHRGPITRIKDGILDLVSTPEDIRRMEDYTEYIGVCKYCFDPRTSINEAPRRHHHHRQRDSFENLRSRRSIERMRRRASNDSLRKSGSIRVDKESRYYNADESRRRRSGEGVLGAGLAAAGVAAGANALFNEGKDFNDTYSVKSGHRERSAARRRSRSSSREQRRRASHGVTSKAREEEWVTVRTKEGKIEKRRVKRKSRSTSRDSRGNGLLGAAAGAALGAGVASVAARSSKRHHSPRAQGKFVRRPSRSSSTSRSRSPGLAEILGFSTSKSAKRTDQKSTNNSYYDISRDSRPAKSDGFFGGFFASPQRGRTERRGSKERRKKKSGFFGFSNSSVSSDDGIAFGEGFASRTNLPLGKKPSRKSSDERIAETIAGIGATAAAIEAAKRSRLGKRTNRQELRKRVDDSSKRNQQSAQSVVVDEDGWEDELPSDGEASSSGDSALAFGGSRLSKRNSLESVSSGDGLSAWGWRWGGKDKKKKRRSSSLSEYQTVHQDAGYDSRQSYPDSREASSTNGPTQPLKYVDPRPLSEDSRYGSMPGAFDDVPVVRPSPGPIQQPKPVSPKRAAFVKNSPDSNGRFSSRPTPTRTQSSPTRNTFVEDAALIGGAALVTAGVIASQNKKSKESSNVRFGLTEEQQQKEDREQYRKQERERRRESERADDERRRADRTRALKEEAERNAREQDAQRREEQVRQRREDENRRAAEAELERRRREDENRRAAEAELERRRREDENRRAAEAEFERRRREDENRRAAEAEFERRRREEENRRAAEAELERRRREDDRLEDERRRQNRDQQARDAERIEENSKYETTRRSDRERSSRKRHEYEGDADRELDRKRQELEDRNGYDIERREEYRRDDRKHSNERSPSQSSNKWGYVAAGAAAAATVGAVVAGYEHEQSKKREEVREEKRRDYEDAYVAKHVTPDDKTSGTPLADDDIFDRDFFKRKRSDSEFARESRQAEIAQKAADKVIADLETRYQEPAQSQADFFVPKDLHDESAEKKTKWTGPNADNDIQVYRAEVRTPSDQPGYTVPPGKNRYAPYGVPGLTIISPTPPPSLAGSVKGKRSRSSSPLARTVDAETTAPIDAETKESRRKSVNWGDDEINVYEAQTPEPLHEEDSYMTARDRAQTEDSKFDEVVQDESYPHTETNTTTYREDLSTVDHKEANNDAHQKLPLYQQPSYESVSDIGIAIGSRETEGAPPAQGFVEGEGNGNTPSEEMPHVPGGFDNEVYENKTDEPVEEANISAWEPLLSKKEQKKREKAAARTSTAESGPDTTAVDPEPSSWDISAEPETSEWALPLSKKEQKKKDKEAKRNTLTSNEPMSPAVETELDASPPDAPAEPETAEWEPPLSKKDKKKREKANKRSSTIDSAADTSAIEQEPTEAPVVEQGEAGREPPLSKKEQKKRDKSAKLDEKFESEAETPAFDREIGPSQEVTVAQEDSTFAEPLTKKEKKKLGKVAQLAEAFESDSSRSMGEKSTSRDASLDRKPSEDAWEPPLSKKEQKKREKAAKRASIMESQPDSSAIEREEEPLKPEPLEEPAWEPPLSKKEKKKREKESKRDSFAGSNPAPELNDEMADEEAKFIAMERALEDDKPPEEAAWEPPLTKKEKKKREKELKRNSMAGNSVGDSSPPPELDDDMADEEAKFFAMEQAMEENKPFEDVAPKLSGKEEKKADKEAKKNGFGDVAAALMTAGGIAALASARDDKENDSSSSSGKKSKKGKKKKLGEPEANRDIRDIEPTNDQQNEPSSMPGGWDIESRDSEPDQKSNAADPFDYQIKDDQPSKDDQLSSPKEADPWSQASDKKSKKKKKRDSGLFNEPTASSPLRTEWKYDDYMGDPSALSNKAQDDESHANESKTVDDGGVSMFTDDPRVTDSPRRVSPEDGRRMSKEQRRSRSVFSEPGTDTKTKRGSTIRVVKAASEAGYYEEPESYEGRSPVVASEPVDPYERVENIRRRSKIEDDDDNASVVSSRSRKSRDDSALDKKEKKGGFFGLFSRKSVDTGKPDGASLSRQSTRESRHGDEEDGEKRRRHKHRESSLGGENDDDTRSTSGSRHRRHRSRDERDDDARSTTTTSESRHRRGDEDGREHRRSRIRVEDLPPLPVSSPQSPAFAPLNQEQGDGNPASAKPDTPELVLEPVESLEVTTSEEPKQDPASDHSKSFSFLDGTSQTDHSAKLDWEDEVENPSELLFSPTSLSAQFETPQRPGVPPPASIAVPLRFPFGTMPRAERSASRTERSTSFGSPSAITSPQSPSSQKQKSRPPSTEFKPLYLVEKNRKPVEVEQSLPSLPSSKPSSRASSINGSEVWHSAAEDPGSPQSSRELKIDINRANLPRRQSDLLNSAETTPKASDFPRTARAKAQFYTWEDFAQDERLHEQHDDDNSHDFGDPLEKQDYFGFSSAEALPALPSSRPESPTERIDGSTPANDTLKTVAAMTGIAGVAAVAVAIFGNHQNDKESSDASKDVTEDKALHSAAGSPDVTEASVSDRSWKKKKGKKGKKQADEDEASPIDAAEPAQSTTTEGVYDQSAHAAEQHEEPIVSTSIGDSVNPSEKSISVETLPGAGAEVPSNDVKIDDTPVLSRKQSKKDKKKKKAMSWAAFEEDTATAEPLDRDDSAAGASNDTTNTIATEQPMNKESDLIPEETIDREVLGETPSTQADIVHPSSPKPEQEKADTIDDFAQTTSVKLSKKAKKKKQKAALEQSFDGIPMESKPDVNAQDLAEGRKTEDQSDLALETTVMPAESEPSDAKSSDPVEQPAEMTKDESSKRVEENEPTEPAEEWPTFSTKQSKKDKKKKRKSQVQWSEEPSHTPEAVLPEEAATDIVASAGIIGAAALGDTIDHTSTDHTSTKPSDKEDEPESFPLPQAEDDELENLRPDAESDSFEIALDNEPTVAMAMVDSAAAEYHAPQSPEQPIHPRGDVLFPENEISQTAPTAPDEHIAESAQPVPMDMDSHMQDRQLDMSMPETIAEQLSGEDHPTEVVEQLDPPESASKSVDPEIVNKPVDMPSTTDEQPHDFSWAPATKKVKKGKKGKKAAMEMPETEQIQPSKDLESTPETTIQSVDNVTTEEPIDGPNPSADTPETYPEPEGSETLWDMPSKKKKGKKGKKTNLETPLSDREQESQDSVLESRTVSDEVEPPPVSDIVDSVAVATAADIQQQQEPIQEQQDSDNLWDAVPPKKKKGKKGKKSIGENGPEVSGTSINDETQIPGNTEFVPSGDTAVVESNLADEGAASRELPQTTSRDLSEANVHDSAETTTFDDEWSIKPSKKKGKKGKKSFSDDSPETSTKPTSEEMPIAENTDIITPGDTPATESNLVDEEASSKELPQANPHDPIETSALEDEWSLKPSSKKGKTSIEDHGPEISSNSTNEETPIAENTEIITPGDVAIVESQPVDDEANLHDSTETPTFDDEWSTKPSKKKGKKGKKSFSDDSPETSTKPTSEEMPMVENSDIITPDEIAVAESKPVDDEANLPESTETATLDDEWSIKPTKKNGKKGKRVSSVVPSEEHEPIAPLDSTALVEKEPEILPSVDDKPAIEENLPNQNTSEAADDEWGVPISKKKGKKGKRSSVVPSALVENEPEILLSVDDKPAIEENLPNQNTLEAADDEWGVPISKKKGKKGKRSSVVPSALVENEPEILPSVDDKPAIEENLPNQNTLEAADDEWGVPISKKKGKKGKKSSVVPSFDAVQTGNDARKVDTPAETVTTDPQDKCSGDRPEEPASAEQIMVDDIKANETNIAAVLEPMIEHVLPDPFSEPPVNPNEMPVQTENSVNEIIQESSTSGGESTLLEPGFKHDKETHIESKVEDVLKVEDVPPEPLATESTADEEWAPQSSKKKSKKSKKSKALSWDTAEPETIITESLESTEEANKSIDLTPEVSKVDNETITQPATEGNAADDFGFAAADKKKKKGKKNKSISWEPEGEPEPVVENDLDTFLPTTLDDNLTKAPGPEVSDIGTSEDAVPETGAADDWSNTAATGKKKKKNKNDKLVPREPEPAPPVETIPALQDVDEGPREVFEMPNTFPDNENDVQPAQPEEELSFSAKKSKKDKKKAKKSRLSSDPWIDSTADESAPGLELQEADQQIAPVVETEALSSDLKLDEIQVAEEVYKPEPSISGNECLSASKQSKKDKKKAKKNRLSSDPWIDSAADESAPGLELQEADQQIAPVVETEAMSLDLNSDEIQVAEEADKPEPSTNENEFLSASKQSKKDKKKAKKNRSADIWSDTPADDTRTQSDLKDDFLVRDNSVDSTSATIKEAPQDDDDGMSGFSRKKSKKEKKKAKRQSEAFMEESSISNDQPISTEQPMPEPLDVESQAGNSTIPQEGDSLPDHTAAELDVHPENILRDEKLEAQSPVVPMGEIEAGRESAVIDKEIRVSRHSDPSQDLEFAATLAAALADSGFDPSLVVNDPTFHRRDSPPGVKAEADPEEVFAPAKNKKGKKGKMNRNSSGLGDEKPLSDPEQSEKISSDDFDAIISQGLTGTGFDPKLLEQATSSSKEVSSAEVEGDASDFGYSTQKKKKGKKGKKSAFIDFTTENPAIEDSTAINEKELLKDHEVVPSSSEAISPALTKTDNMETLQDSSVFDAPVDNSGEIDVNDTSFGISKKKEKRNKKKQQRAEALLAEEPQSPAEATISLAAEETKDVSVDQSRVLDSENAATTSRIQGLFPELQRVKYRKPSPTISEDAERTRRLSSNSGPAGFLHTSEVSQFLPVAVGSKSQPEQLERGTPPQEHDSVAEGIAVGAAAAAGAAIGLGTESQPLDRAHETDWSFASLNEDKKETHHSPPHTRREEHEIVRDSGYQEGDNTPIESTECGDSHLPQIRTIESRESLRSRRSASPLHIATDTGPSWNLTPARQREEDDSSKLLAHTPLQSTTKERASPLFRSGEDTQTETSGQQAVESDRSGFSPRIASPSNARSALESITEEIQPLKRTKSPGDLGSPEHVKALDRNETPQGMRRTIRERPSLSSGFLGSKTVSKQVSTEELLDRLASPAMEEDSDRIRALKHRSSKRRVSDQRPPSAMSNQSGFSSSQLRSPIDDLRSFSRTSNRSSTPTLRRIDRSMSGDLRAASRRGSGSAAGARSPITIPFEPPPTPPSNDDDVIHASAARTADMDDIFQGYGGAQKSELSPTRPPGVRKRKSMHGVEMNTLVAENRSLQDARDEMGRSRMSMDFDPNSMRATIEARDLELREKDAEINQIRAMLEPLQGEIDRLKQINGDLTEANRNLVDDANGRYGTLQSEYAHAHEQWQSATRELEITRSDHEKLTSSMRETIEAATANALADKNAEILRLREELDVATEQIRALQVQIQSSRKIDFLTVRDEDYFDGSCQKLCQHVQQWVLRFSKLSDNRVSRLSDEIKDEKIELRLDNAILDGSDVDKLLSDRIRRRDVFMSVVMTMVWEYVFTRYLFGMDREQRQKLKALEKILAEVGPPRAVAQWRATTLTLLSKRPDFAAQCQMDTEAVAHEIFEVLCALLPPPSNTRQQLLTSLQKVIGLSVDISIEMRTQRAEFIMLPPLQPEYDTNGDLVRKVHFNASLMNERSGLFSSNEELEHQRAVVKIVLFPLVVKKGDESGEGEEEIVVCPAQVLVHNDGGRGKKVVRVMSGAMEIDDPRRSRMSLVSTAGESMTI</sequence>
<feature type="compositionally biased region" description="Basic and acidic residues" evidence="2">
    <location>
        <begin position="1796"/>
        <end position="1808"/>
    </location>
</feature>
<feature type="compositionally biased region" description="Polar residues" evidence="2">
    <location>
        <begin position="4324"/>
        <end position="4336"/>
    </location>
</feature>
<feature type="compositionally biased region" description="Basic residues" evidence="2">
    <location>
        <begin position="4164"/>
        <end position="4173"/>
    </location>
</feature>
<feature type="compositionally biased region" description="Polar residues" evidence="2">
    <location>
        <begin position="3165"/>
        <end position="3179"/>
    </location>
</feature>
<feature type="compositionally biased region" description="Low complexity" evidence="2">
    <location>
        <begin position="1118"/>
        <end position="1134"/>
    </location>
</feature>
<feature type="compositionally biased region" description="Low complexity" evidence="2">
    <location>
        <begin position="5597"/>
        <end position="5609"/>
    </location>
</feature>
<protein>
    <recommendedName>
        <fullName evidence="5">Involucrin repeat protein</fullName>
    </recommendedName>
</protein>
<feature type="compositionally biased region" description="Basic and acidic residues" evidence="2">
    <location>
        <begin position="1438"/>
        <end position="1472"/>
    </location>
</feature>
<feature type="compositionally biased region" description="Low complexity" evidence="2">
    <location>
        <begin position="433"/>
        <end position="457"/>
    </location>
</feature>
<proteinExistence type="predicted"/>
<feature type="compositionally biased region" description="Polar residues" evidence="2">
    <location>
        <begin position="3745"/>
        <end position="3757"/>
    </location>
</feature>
<feature type="region of interest" description="Disordered" evidence="2">
    <location>
        <begin position="488"/>
        <end position="539"/>
    </location>
</feature>
<feature type="compositionally biased region" description="Basic and acidic residues" evidence="2">
    <location>
        <begin position="2922"/>
        <end position="2941"/>
    </location>
</feature>
<feature type="compositionally biased region" description="Low complexity" evidence="2">
    <location>
        <begin position="4485"/>
        <end position="4494"/>
    </location>
</feature>
<feature type="compositionally biased region" description="Basic residues" evidence="2">
    <location>
        <begin position="1899"/>
        <end position="1909"/>
    </location>
</feature>
<feature type="compositionally biased region" description="Basic residues" evidence="2">
    <location>
        <begin position="4108"/>
        <end position="4117"/>
    </location>
</feature>
<feature type="compositionally biased region" description="Basic and acidic residues" evidence="2">
    <location>
        <begin position="2695"/>
        <end position="2707"/>
    </location>
</feature>
<feature type="compositionally biased region" description="Basic and acidic residues" evidence="2">
    <location>
        <begin position="2324"/>
        <end position="2343"/>
    </location>
</feature>
<feature type="region of interest" description="Disordered" evidence="2">
    <location>
        <begin position="589"/>
        <end position="628"/>
    </location>
</feature>
<feature type="compositionally biased region" description="Basic and acidic residues" evidence="2">
    <location>
        <begin position="937"/>
        <end position="950"/>
    </location>
</feature>